<evidence type="ECO:0000256" key="7">
    <source>
        <dbReference type="SAM" id="MobiDB-lite"/>
    </source>
</evidence>
<gene>
    <name evidence="9" type="ORF">AGOR_G00094910</name>
</gene>
<dbReference type="PANTHER" id="PTHR12622">
    <property type="entry name" value="DELTEX-RELATED"/>
    <property type="match status" value="1"/>
</dbReference>
<protein>
    <recommendedName>
        <fullName evidence="6">E3 ubiquitin-protein ligase</fullName>
        <ecNumber evidence="6">2.3.2.27</ecNumber>
    </recommendedName>
</protein>
<dbReference type="AlphaFoldDB" id="A0A8T3DG36"/>
<comment type="catalytic activity">
    <reaction evidence="1 6">
        <text>S-ubiquitinyl-[E2 ubiquitin-conjugating enzyme]-L-cysteine + [acceptor protein]-L-lysine = [E2 ubiquitin-conjugating enzyme]-L-cysteine + N(6)-ubiquitinyl-[acceptor protein]-L-lysine.</text>
        <dbReference type="EC" id="2.3.2.27"/>
    </reaction>
</comment>
<dbReference type="InterPro" id="IPR039396">
    <property type="entry name" value="Deltex_C"/>
</dbReference>
<keyword evidence="3 6" id="KW-0808">Transferase</keyword>
<dbReference type="GO" id="GO:0061630">
    <property type="term" value="F:ubiquitin protein ligase activity"/>
    <property type="evidence" value="ECO:0007669"/>
    <property type="project" value="UniProtKB-UniRule"/>
</dbReference>
<comment type="pathway">
    <text evidence="2 6">Protein modification; protein ubiquitination.</text>
</comment>
<evidence type="ECO:0000256" key="1">
    <source>
        <dbReference type="ARBA" id="ARBA00000900"/>
    </source>
</evidence>
<dbReference type="Proteomes" id="UP000829720">
    <property type="component" value="Unassembled WGS sequence"/>
</dbReference>
<dbReference type="GO" id="GO:0003723">
    <property type="term" value="F:RNA binding"/>
    <property type="evidence" value="ECO:0007669"/>
    <property type="project" value="UniProtKB-UniRule"/>
</dbReference>
<feature type="compositionally biased region" description="Basic and acidic residues" evidence="7">
    <location>
        <begin position="269"/>
        <end position="294"/>
    </location>
</feature>
<evidence type="ECO:0000256" key="6">
    <source>
        <dbReference type="RuleBase" id="RU367105"/>
    </source>
</evidence>
<sequence>MRHLVLEVNCLASCNVFHFLFFENVGCGVSALVTYEQGNKSALSFCESRECHLKMAAEGRAVIVSGVPTGIEEKRLTDKLCIHFLRKRHGGGDISSIILPKSTPGSAIITFEESEVAQRVVQYGKHILSVDDKTFELTVSLFCKDVDPDEVFLGVEVMVDYSRLPLGRIAVSCLQKSFPDVHFSFIPKQGLCKLKGRFSEVQALINQLLTLIDPQASAATTSLETTGSTNNLSSRGKTSSVDEPVYHLRCNDRQMESWFAKQASSHDLESLGNSERSDHSNHELDNYQEEKDSTVTRLQETPLEEYFLVMDSDIFKYLQKHCGEYQDILSQNRVEAVDICTQDITTVYLQTGEATVGEGVKHVKRVHQELGRLYQDKEAQLRKEQVLKEGISTEDLQQAFKALQQQLPRIMLSDDEMYIYIVGSGSEVSEAKQFFLDMQKATDESRLGRAGYTSLGHDMDSLFLPSSSASPSDSSGSIFDDGEINMRQKAYKKDIVGSGRDVLEAKQFILDNQWTGSGSRMESGIDTKPLLRPDKAFLFQPPTTTSSAVNMESTDSREMDTVQKSYRKDKMEAGKGYKLAARFMEAGNKTPRDAELGSYLSDTTVPQNTQKDLSCSTSKKISENRHWLGALPASVSGNLGVEYGRYSLKGHQGLSQIGNDMLLRRPCRNTALPNKRPLPPGLEELQNSEGKDPKHQDACGAEQSRDSNDTPEEQRQSCSCGAGRGSISRMACGVAFCQQCLHVHVSCKVCPKGIRGTMSWSEMCMTLPGHIKDMTLKITYTVPDGIQGEDHPSPGSPFQGGVFDAFLPLNKQTKRLLPLLKRAFDEGLTFTVMECHKVARVAWASIPHKTKMSGGKSVNGYPDSGFLRCLTEALKSLSFGEDRDTAKDQDKIKN</sequence>
<proteinExistence type="inferred from homology"/>
<dbReference type="EC" id="2.3.2.27" evidence="6"/>
<evidence type="ECO:0000256" key="5">
    <source>
        <dbReference type="PROSITE-ProRule" id="PRU00176"/>
    </source>
</evidence>
<keyword evidence="10" id="KW-1185">Reference proteome</keyword>
<evidence type="ECO:0000256" key="4">
    <source>
        <dbReference type="ARBA" id="ARBA00022723"/>
    </source>
</evidence>
<reference evidence="9" key="1">
    <citation type="submission" date="2021-01" db="EMBL/GenBank/DDBJ databases">
        <authorList>
            <person name="Zahm M."/>
            <person name="Roques C."/>
            <person name="Cabau C."/>
            <person name="Klopp C."/>
            <person name="Donnadieu C."/>
            <person name="Jouanno E."/>
            <person name="Lampietro C."/>
            <person name="Louis A."/>
            <person name="Herpin A."/>
            <person name="Echchiki A."/>
            <person name="Berthelot C."/>
            <person name="Parey E."/>
            <person name="Roest-Crollius H."/>
            <person name="Braasch I."/>
            <person name="Postlethwait J."/>
            <person name="Bobe J."/>
            <person name="Montfort J."/>
            <person name="Bouchez O."/>
            <person name="Begum T."/>
            <person name="Mejri S."/>
            <person name="Adams A."/>
            <person name="Chen W.-J."/>
            <person name="Guiguen Y."/>
        </authorList>
    </citation>
    <scope>NUCLEOTIDE SEQUENCE</scope>
    <source>
        <tissue evidence="9">Blood</tissue>
    </source>
</reference>
<dbReference type="GO" id="GO:0005737">
    <property type="term" value="C:cytoplasm"/>
    <property type="evidence" value="ECO:0007669"/>
    <property type="project" value="UniProtKB-SubCell"/>
</dbReference>
<dbReference type="Pfam" id="PF23222">
    <property type="entry name" value="RRM_PARP14_1"/>
    <property type="match status" value="1"/>
</dbReference>
<keyword evidence="6" id="KW-0963">Cytoplasm</keyword>
<comment type="similarity">
    <text evidence="6">Belongs to the Deltex family.</text>
</comment>
<evidence type="ECO:0000256" key="2">
    <source>
        <dbReference type="ARBA" id="ARBA00004906"/>
    </source>
</evidence>
<evidence type="ECO:0000313" key="9">
    <source>
        <dbReference type="EMBL" id="KAI1896449.1"/>
    </source>
</evidence>
<dbReference type="InterPro" id="IPR057051">
    <property type="entry name" value="PARP14_RPM_1"/>
</dbReference>
<feature type="region of interest" description="Disordered" evidence="7">
    <location>
        <begin position="220"/>
        <end position="239"/>
    </location>
</feature>
<dbReference type="GO" id="GO:0007219">
    <property type="term" value="P:Notch signaling pathway"/>
    <property type="evidence" value="ECO:0007669"/>
    <property type="project" value="InterPro"/>
</dbReference>
<dbReference type="GO" id="GO:0008270">
    <property type="term" value="F:zinc ion binding"/>
    <property type="evidence" value="ECO:0007669"/>
    <property type="project" value="UniProtKB-KW"/>
</dbReference>
<keyword evidence="4 6" id="KW-0479">Metal-binding</keyword>
<dbReference type="PROSITE" id="PS50102">
    <property type="entry name" value="RRM"/>
    <property type="match status" value="1"/>
</dbReference>
<dbReference type="Gene3D" id="3.30.390.130">
    <property type="match status" value="1"/>
</dbReference>
<keyword evidence="5" id="KW-0694">RNA-binding</keyword>
<evidence type="ECO:0000256" key="3">
    <source>
        <dbReference type="ARBA" id="ARBA00022679"/>
    </source>
</evidence>
<name>A0A8T3DG36_9TELE</name>
<dbReference type="Gene3D" id="3.30.70.330">
    <property type="match status" value="1"/>
</dbReference>
<feature type="compositionally biased region" description="Basic and acidic residues" evidence="7">
    <location>
        <begin position="689"/>
        <end position="715"/>
    </location>
</feature>
<feature type="domain" description="RRM" evidence="8">
    <location>
        <begin position="60"/>
        <end position="164"/>
    </location>
</feature>
<dbReference type="GO" id="GO:0016567">
    <property type="term" value="P:protein ubiquitination"/>
    <property type="evidence" value="ECO:0007669"/>
    <property type="project" value="UniProtKB-UniRule"/>
</dbReference>
<dbReference type="EMBL" id="JAERUA010000008">
    <property type="protein sequence ID" value="KAI1896449.1"/>
    <property type="molecule type" value="Genomic_DNA"/>
</dbReference>
<keyword evidence="6" id="KW-0862">Zinc</keyword>
<dbReference type="InterPro" id="IPR000504">
    <property type="entry name" value="RRM_dom"/>
</dbReference>
<evidence type="ECO:0000313" key="10">
    <source>
        <dbReference type="Proteomes" id="UP000829720"/>
    </source>
</evidence>
<evidence type="ECO:0000259" key="8">
    <source>
        <dbReference type="PROSITE" id="PS50102"/>
    </source>
</evidence>
<comment type="subcellular location">
    <subcellularLocation>
        <location evidence="6">Cytoplasm</location>
    </subcellularLocation>
</comment>
<feature type="region of interest" description="Disordered" evidence="7">
    <location>
        <begin position="269"/>
        <end position="295"/>
    </location>
</feature>
<feature type="region of interest" description="Disordered" evidence="7">
    <location>
        <begin position="669"/>
        <end position="719"/>
    </location>
</feature>
<dbReference type="InterPro" id="IPR039398">
    <property type="entry name" value="Deltex_fam"/>
</dbReference>
<dbReference type="Pfam" id="PF18102">
    <property type="entry name" value="DTC"/>
    <property type="match status" value="1"/>
</dbReference>
<dbReference type="InterPro" id="IPR012677">
    <property type="entry name" value="Nucleotide-bd_a/b_plait_sf"/>
</dbReference>
<dbReference type="OrthoDB" id="527344at2759"/>
<organism evidence="9 10">
    <name type="scientific">Albula goreensis</name>
    <dbReference type="NCBI Taxonomy" id="1534307"/>
    <lineage>
        <taxon>Eukaryota</taxon>
        <taxon>Metazoa</taxon>
        <taxon>Chordata</taxon>
        <taxon>Craniata</taxon>
        <taxon>Vertebrata</taxon>
        <taxon>Euteleostomi</taxon>
        <taxon>Actinopterygii</taxon>
        <taxon>Neopterygii</taxon>
        <taxon>Teleostei</taxon>
        <taxon>Albuliformes</taxon>
        <taxon>Albulidae</taxon>
        <taxon>Albula</taxon>
    </lineage>
</organism>
<keyword evidence="6" id="KW-0863">Zinc-finger</keyword>
<comment type="caution">
    <text evidence="9">The sequence shown here is derived from an EMBL/GenBank/DDBJ whole genome shotgun (WGS) entry which is preliminary data.</text>
</comment>
<accession>A0A8T3DG36</accession>
<dbReference type="InterPro" id="IPR039399">
    <property type="entry name" value="Deltex_C_sf"/>
</dbReference>